<dbReference type="Gene3D" id="1.10.150.240">
    <property type="entry name" value="Putative phosphatase, domain 2"/>
    <property type="match status" value="1"/>
</dbReference>
<dbReference type="InterPro" id="IPR041492">
    <property type="entry name" value="HAD_2"/>
</dbReference>
<gene>
    <name evidence="5" type="ORF">IDH44_07485</name>
</gene>
<keyword evidence="3" id="KW-0479">Metal-binding</keyword>
<dbReference type="GO" id="GO:0016787">
    <property type="term" value="F:hydrolase activity"/>
    <property type="evidence" value="ECO:0007669"/>
    <property type="project" value="UniProtKB-KW"/>
</dbReference>
<dbReference type="InterPro" id="IPR006439">
    <property type="entry name" value="HAD-SF_hydro_IA"/>
</dbReference>
<evidence type="ECO:0000256" key="2">
    <source>
        <dbReference type="ARBA" id="ARBA00006171"/>
    </source>
</evidence>
<dbReference type="Proteomes" id="UP000621560">
    <property type="component" value="Unassembled WGS sequence"/>
</dbReference>
<comment type="similarity">
    <text evidence="2">Belongs to the HAD-like hydrolase superfamily. CbbY/CbbZ/Gph/YieH family.</text>
</comment>
<proteinExistence type="inferred from homology"/>
<dbReference type="PANTHER" id="PTHR46193:SF21">
    <property type="entry name" value="SLL1138 PROTEIN"/>
    <property type="match status" value="1"/>
</dbReference>
<dbReference type="Pfam" id="PF13419">
    <property type="entry name" value="HAD_2"/>
    <property type="match status" value="1"/>
</dbReference>
<dbReference type="EMBL" id="JACXIZ010000013">
    <property type="protein sequence ID" value="MBD2845028.1"/>
    <property type="molecule type" value="Genomic_DNA"/>
</dbReference>
<dbReference type="SFLD" id="SFLDG01135">
    <property type="entry name" value="C1.5.6:_HAD__Beta-PGM__Phospha"/>
    <property type="match status" value="1"/>
</dbReference>
<dbReference type="PRINTS" id="PR00413">
    <property type="entry name" value="HADHALOGNASE"/>
</dbReference>
<evidence type="ECO:0000313" key="5">
    <source>
        <dbReference type="EMBL" id="MBD2845028.1"/>
    </source>
</evidence>
<evidence type="ECO:0000313" key="6">
    <source>
        <dbReference type="Proteomes" id="UP000621560"/>
    </source>
</evidence>
<evidence type="ECO:0000256" key="1">
    <source>
        <dbReference type="ARBA" id="ARBA00001946"/>
    </source>
</evidence>
<dbReference type="InterPro" id="IPR036412">
    <property type="entry name" value="HAD-like_sf"/>
</dbReference>
<dbReference type="SUPFAM" id="SSF56784">
    <property type="entry name" value="HAD-like"/>
    <property type="match status" value="1"/>
</dbReference>
<dbReference type="InterPro" id="IPR023214">
    <property type="entry name" value="HAD_sf"/>
</dbReference>
<dbReference type="Gene3D" id="3.40.50.1000">
    <property type="entry name" value="HAD superfamily/HAD-like"/>
    <property type="match status" value="1"/>
</dbReference>
<sequence length="223" mass="24596">MIKAIIFDFDGTIIDTETAWYVAFRDAYKEHGVELTLEKYSECLGTSLHSFNPYTYLSTDCNIDLDLDAFRAAMQARHAELMMQEQVRPGILNYLEKAKAAGLKIGLASSSHREWVDRFVAQLGIADYFECYRTADNVKHVKPDPELYTQSLECLGVEAGEAIAIEDSPNGAKAAVAAGIYTLVIPNTITKQLPFGTGHTMIESLEGHDFDEMLAGLSTPSSS</sequence>
<dbReference type="AlphaFoldDB" id="A0A927GR34"/>
<keyword evidence="5" id="KW-0378">Hydrolase</keyword>
<dbReference type="SFLD" id="SFLDS00003">
    <property type="entry name" value="Haloacid_Dehalogenase"/>
    <property type="match status" value="1"/>
</dbReference>
<evidence type="ECO:0000256" key="3">
    <source>
        <dbReference type="ARBA" id="ARBA00022723"/>
    </source>
</evidence>
<protein>
    <submittedName>
        <fullName evidence="5">HAD-IA family hydrolase</fullName>
    </submittedName>
</protein>
<reference evidence="5" key="1">
    <citation type="submission" date="2020-09" db="EMBL/GenBank/DDBJ databases">
        <title>A novel bacterium of genus Paenibacillus, isolated from South China Sea.</title>
        <authorList>
            <person name="Huang H."/>
            <person name="Mo K."/>
            <person name="Hu Y."/>
        </authorList>
    </citation>
    <scope>NUCLEOTIDE SEQUENCE</scope>
    <source>
        <strain evidence="5">IB182496</strain>
    </source>
</reference>
<dbReference type="SFLD" id="SFLDG01129">
    <property type="entry name" value="C1.5:_HAD__Beta-PGM__Phosphata"/>
    <property type="match status" value="1"/>
</dbReference>
<dbReference type="PANTHER" id="PTHR46193">
    <property type="entry name" value="6-PHOSPHOGLUCONATE PHOSPHATASE"/>
    <property type="match status" value="1"/>
</dbReference>
<comment type="caution">
    <text evidence="5">The sequence shown here is derived from an EMBL/GenBank/DDBJ whole genome shotgun (WGS) entry which is preliminary data.</text>
</comment>
<dbReference type="GO" id="GO:0046872">
    <property type="term" value="F:metal ion binding"/>
    <property type="evidence" value="ECO:0007669"/>
    <property type="project" value="UniProtKB-KW"/>
</dbReference>
<evidence type="ECO:0000256" key="4">
    <source>
        <dbReference type="ARBA" id="ARBA00022842"/>
    </source>
</evidence>
<name>A0A927GR34_9BACL</name>
<organism evidence="5 6">
    <name type="scientific">Paenibacillus sabuli</name>
    <dbReference type="NCBI Taxonomy" id="2772509"/>
    <lineage>
        <taxon>Bacteria</taxon>
        <taxon>Bacillati</taxon>
        <taxon>Bacillota</taxon>
        <taxon>Bacilli</taxon>
        <taxon>Bacillales</taxon>
        <taxon>Paenibacillaceae</taxon>
        <taxon>Paenibacillus</taxon>
    </lineage>
</organism>
<dbReference type="InterPro" id="IPR023198">
    <property type="entry name" value="PGP-like_dom2"/>
</dbReference>
<accession>A0A927GR34</accession>
<keyword evidence="6" id="KW-1185">Reference proteome</keyword>
<dbReference type="RefSeq" id="WP_190916227.1">
    <property type="nucleotide sequence ID" value="NZ_JACXIZ010000013.1"/>
</dbReference>
<keyword evidence="4" id="KW-0460">Magnesium</keyword>
<comment type="cofactor">
    <cofactor evidence="1">
        <name>Mg(2+)</name>
        <dbReference type="ChEBI" id="CHEBI:18420"/>
    </cofactor>
</comment>
<dbReference type="NCBIfam" id="TIGR01509">
    <property type="entry name" value="HAD-SF-IA-v3"/>
    <property type="match status" value="1"/>
</dbReference>
<dbReference type="InterPro" id="IPR051600">
    <property type="entry name" value="Beta-PGM-like"/>
</dbReference>